<dbReference type="Pfam" id="PF18883">
    <property type="entry name" value="AC_1"/>
    <property type="match status" value="1"/>
</dbReference>
<dbReference type="SUPFAM" id="SSF51126">
    <property type="entry name" value="Pectin lyase-like"/>
    <property type="match status" value="1"/>
</dbReference>
<keyword evidence="1 3" id="KW-0732">Signal</keyword>
<dbReference type="GO" id="GO:0019867">
    <property type="term" value="C:outer membrane"/>
    <property type="evidence" value="ECO:0007669"/>
    <property type="project" value="InterPro"/>
</dbReference>
<evidence type="ECO:0000313" key="6">
    <source>
        <dbReference type="Proteomes" id="UP001236270"/>
    </source>
</evidence>
<dbReference type="InterPro" id="IPR006315">
    <property type="entry name" value="OM_autotransptr_brl_dom"/>
</dbReference>
<accession>A0AAW8HUJ8</accession>
<dbReference type="SMART" id="SM00869">
    <property type="entry name" value="Autotransporter"/>
    <property type="match status" value="1"/>
</dbReference>
<dbReference type="Gene3D" id="2.160.20.20">
    <property type="match status" value="1"/>
</dbReference>
<evidence type="ECO:0000259" key="4">
    <source>
        <dbReference type="PROSITE" id="PS51208"/>
    </source>
</evidence>
<dbReference type="PANTHER" id="PTHR12338:SF5">
    <property type="entry name" value="ANTIGEN 43-RELATED"/>
    <property type="match status" value="1"/>
</dbReference>
<dbReference type="PANTHER" id="PTHR12338">
    <property type="entry name" value="AUTOTRANSPORTER"/>
    <property type="match status" value="1"/>
</dbReference>
<feature type="compositionally biased region" description="Low complexity" evidence="2">
    <location>
        <begin position="1157"/>
        <end position="1166"/>
    </location>
</feature>
<dbReference type="Pfam" id="PF12951">
    <property type="entry name" value="PATR"/>
    <property type="match status" value="2"/>
</dbReference>
<dbReference type="InterPro" id="IPR013425">
    <property type="entry name" value="Autotrns_rpt"/>
</dbReference>
<dbReference type="PROSITE" id="PS51208">
    <property type="entry name" value="AUTOTRANSPORTER"/>
    <property type="match status" value="1"/>
</dbReference>
<dbReference type="InterPro" id="IPR050909">
    <property type="entry name" value="Bact_Autotransporter_VF"/>
</dbReference>
<feature type="compositionally biased region" description="Low complexity" evidence="2">
    <location>
        <begin position="1198"/>
        <end position="1211"/>
    </location>
</feature>
<name>A0AAW8HUJ8_PLUGE</name>
<feature type="domain" description="Autotransporter" evidence="4">
    <location>
        <begin position="1261"/>
        <end position="1549"/>
    </location>
</feature>
<dbReference type="Proteomes" id="UP001236270">
    <property type="component" value="Unassembled WGS sequence"/>
</dbReference>
<organism evidence="5 6">
    <name type="scientific">Pluralibacter gergoviae</name>
    <name type="common">Enterobacter gergoviae</name>
    <dbReference type="NCBI Taxonomy" id="61647"/>
    <lineage>
        <taxon>Bacteria</taxon>
        <taxon>Pseudomonadati</taxon>
        <taxon>Pseudomonadota</taxon>
        <taxon>Gammaproteobacteria</taxon>
        <taxon>Enterobacterales</taxon>
        <taxon>Enterobacteriaceae</taxon>
        <taxon>Pluralibacter</taxon>
    </lineage>
</organism>
<protein>
    <submittedName>
        <fullName evidence="5">Autotransporter outer membrane beta-barrel domain-containing protein</fullName>
    </submittedName>
</protein>
<evidence type="ECO:0000313" key="5">
    <source>
        <dbReference type="EMBL" id="MDQ2311286.1"/>
    </source>
</evidence>
<feature type="chain" id="PRO_5043297295" evidence="3">
    <location>
        <begin position="26"/>
        <end position="1549"/>
    </location>
</feature>
<dbReference type="EMBL" id="JAVDNV010000016">
    <property type="protein sequence ID" value="MDQ2311286.1"/>
    <property type="molecule type" value="Genomic_DNA"/>
</dbReference>
<dbReference type="InterPro" id="IPR011050">
    <property type="entry name" value="Pectin_lyase_fold/virulence"/>
</dbReference>
<feature type="region of interest" description="Disordered" evidence="2">
    <location>
        <begin position="1155"/>
        <end position="1224"/>
    </location>
</feature>
<dbReference type="NCBIfam" id="TIGR01414">
    <property type="entry name" value="autotrans_barl"/>
    <property type="match status" value="1"/>
</dbReference>
<dbReference type="Gene3D" id="2.40.128.130">
    <property type="entry name" value="Autotransporter beta-domain"/>
    <property type="match status" value="1"/>
</dbReference>
<evidence type="ECO:0000256" key="2">
    <source>
        <dbReference type="SAM" id="MobiDB-lite"/>
    </source>
</evidence>
<dbReference type="RefSeq" id="WP_053075604.1">
    <property type="nucleotide sequence ID" value="NZ_CP020388.1"/>
</dbReference>
<comment type="caution">
    <text evidence="5">The sequence shown here is derived from an EMBL/GenBank/DDBJ whole genome shotgun (WGS) entry which is preliminary data.</text>
</comment>
<evidence type="ECO:0000256" key="1">
    <source>
        <dbReference type="ARBA" id="ARBA00022729"/>
    </source>
</evidence>
<dbReference type="InterPro" id="IPR043990">
    <property type="entry name" value="AC_1"/>
</dbReference>
<dbReference type="InterPro" id="IPR005546">
    <property type="entry name" value="Autotransporte_beta"/>
</dbReference>
<dbReference type="InterPro" id="IPR012332">
    <property type="entry name" value="Autotransporter_pectin_lyase_C"/>
</dbReference>
<proteinExistence type="predicted"/>
<dbReference type="CDD" id="cd01344">
    <property type="entry name" value="PL2_Passenger_AT"/>
    <property type="match status" value="1"/>
</dbReference>
<reference evidence="5" key="1">
    <citation type="submission" date="2023-08" db="EMBL/GenBank/DDBJ databases">
        <title>WGS of pathogenic bacterial species, Los Angeles County Public Health Laboratories.</title>
        <authorList>
            <person name="Garrigues J.M."/>
            <person name="Green N.M."/>
        </authorList>
    </citation>
    <scope>NUCLEOTIDE SEQUENCE</scope>
    <source>
        <strain evidence="5">LACPHL-BACT-2023-00068</strain>
    </source>
</reference>
<dbReference type="InterPro" id="IPR036709">
    <property type="entry name" value="Autotransporte_beta_dom_sf"/>
</dbReference>
<dbReference type="GeneID" id="85733651"/>
<sequence length="1549" mass="157415">MKSTYRLSFLASCICLAVGSSQAYAACDNTSPGNGDKVTCSADQVGNTAVVSADGVSGVTVQQDGTLDVSSGPAISLGDSSTIRNTGIISGTSAGILLREGSAENTINNSGSITGTAGPGIRINAKGNTAITNSGNISSGEGTSGTATLFGDGDDTLTVTGGTITGIVNQGRGADTLHMVDGTIDGDVIQGVTEANGDDFASDKVLIEGGTITGGITQGEGIDDFEMTGGTIGSLQQGGSQDTFRMTGGWIKGAFEDGDHAEMTGGRIGNVQLKAADNFFDMSGGSVDGNVSSGLGKDTYIIRGDAKIGNSISTGAEKDSVTLKSGTIVNEIRMSTGDDLFRWEGGSVGGAVKMEADNDRVELVGVGTNITDSSPLIDGGNGDDSIMLDNSQYVHSDANLLAGFEHVDLTNGSTLTLRNNILKLGDSQDDNASTGFSIDSGSTLAIENGAATDFTGHLSGTGTVSTNTSGKAFNFTNNNKADGFGGTLALGNSTLALAGVNTQALKNATLRADDKSITTVGSGQQTIGGLTFNGGTVVFGAVAPGNTVSDNTIQTSKNLDISGKGSVKVSLGDAVNYAPDVNDKVQLLKQDDGENLIKLVGSGGTVTGNGSALTLKDSSGSVISSGKMTHIVNTAGGPTVAEGTWDWKLSDGTGHDGLYVTYALKEVNLKGAGSDALALNSGTDTGSAADLSAKVTGAGDLAITGGTVSLSNSSNDYRGVTDVRGGTLQMNNDSVLGNTSLLKLADGTGLKMAGHTQTVGAVATAAGSLVDIAGGNLTINSGGTVQGHMQGAGTLSLEGGELTVTGANTGLSATTAVNSGAAATLDNTQGLGSGAIDNGGTVNLNAARGTFANSVSNSGKINLTGSQVQLSGDNTQFSGEFSIDKDSRLTAAQASHLGSAAVHDEGTLALVTDSDWTLANVVDGSGNLVKDGAGTLTLTDPNLAYTGSTDILSGGLRFGSREAPSTLASSQVNIAAGAMMAANGTVSGGVDNKGTLQVGQSGLPAAEPANAVRAAAFAAASGTDSLVIGGDLSNSGTVQLAQIGSDAQVGNTLTVNGNYAGNGGKIRFNTVLGDDSSLTDHMTVEGDTSGTTLVSVANAGGTGARTLNGIELIAVNGNSAGEFVQDGRIAAGAYDYTLGRGVGAASNKNWYLTNEATEPTNPTEPTDPTDPGDPGTPPVDPGNPTDPGDPGTPPVDPGNPTSPTDPGEPTNPGTPPTAPAKPAYRPEAGSYIANIAAANTMFITRLHDRLGETQYTDALTGEQRVTSLWMRQVGTHNRWKDSSGQLKTRSNQYVIMLGGDVAQWSSSGLDRGHLGLMAGYGNNSSHTHSSATGYGSDGKVHGYNVGIYGTWYANDADKTGLYVDTWASYSWLKNSVNGEDLASESYHSKGFTGSLETGYTWQVGEFYGSKGTLSKVYIQPQAQAIWMGVRAKNHTEDNGTRVSSDGDGNVLTRLGARAYLNSYSKLDEGKQREFQPFIEANWIHNTRRFSTKMDGVRLSQEGARNLGEVKTGVEGKLSNNLTAWGNVGQQLGDHKYSNTEAMLGVKYSW</sequence>
<dbReference type="Gene3D" id="2.160.20.160">
    <property type="match status" value="1"/>
</dbReference>
<feature type="signal peptide" evidence="3">
    <location>
        <begin position="1"/>
        <end position="25"/>
    </location>
</feature>
<dbReference type="Pfam" id="PF03797">
    <property type="entry name" value="Autotransporter"/>
    <property type="match status" value="1"/>
</dbReference>
<evidence type="ECO:0000256" key="3">
    <source>
        <dbReference type="SAM" id="SignalP"/>
    </source>
</evidence>
<dbReference type="SUPFAM" id="SSF103515">
    <property type="entry name" value="Autotransporter"/>
    <property type="match status" value="1"/>
</dbReference>
<dbReference type="NCBIfam" id="TIGR02601">
    <property type="entry name" value="autotrns_rpt"/>
    <property type="match status" value="2"/>
</dbReference>
<gene>
    <name evidence="5" type="ORF">RBJ30_19615</name>
</gene>